<evidence type="ECO:0000256" key="5">
    <source>
        <dbReference type="SAM" id="SignalP"/>
    </source>
</evidence>
<gene>
    <name evidence="7" type="ORF">PHJA_002011000</name>
</gene>
<feature type="region of interest" description="Disordered" evidence="4">
    <location>
        <begin position="205"/>
        <end position="228"/>
    </location>
</feature>
<dbReference type="FunFam" id="3.80.10.10:FF:000024">
    <property type="entry name" value="Somatic embryogenesis receptor kinase 1"/>
    <property type="match status" value="1"/>
</dbReference>
<dbReference type="Gene3D" id="3.80.10.10">
    <property type="entry name" value="Ribonuclease Inhibitor"/>
    <property type="match status" value="1"/>
</dbReference>
<dbReference type="OrthoDB" id="907505at2759"/>
<accession>A0A830CWR1</accession>
<keyword evidence="3" id="KW-0677">Repeat</keyword>
<dbReference type="InterPro" id="IPR001611">
    <property type="entry name" value="Leu-rich_rpt"/>
</dbReference>
<keyword evidence="7" id="KW-0418">Kinase</keyword>
<dbReference type="GO" id="GO:0016301">
    <property type="term" value="F:kinase activity"/>
    <property type="evidence" value="ECO:0007669"/>
    <property type="project" value="UniProtKB-KW"/>
</dbReference>
<dbReference type="Pfam" id="PF00560">
    <property type="entry name" value="LRR_1"/>
    <property type="match status" value="4"/>
</dbReference>
<dbReference type="InterPro" id="IPR013210">
    <property type="entry name" value="LRR_N_plant-typ"/>
</dbReference>
<keyword evidence="7" id="KW-0808">Transferase</keyword>
<evidence type="ECO:0000313" key="8">
    <source>
        <dbReference type="Proteomes" id="UP000653305"/>
    </source>
</evidence>
<organism evidence="7 8">
    <name type="scientific">Phtheirospermum japonicum</name>
    <dbReference type="NCBI Taxonomy" id="374723"/>
    <lineage>
        <taxon>Eukaryota</taxon>
        <taxon>Viridiplantae</taxon>
        <taxon>Streptophyta</taxon>
        <taxon>Embryophyta</taxon>
        <taxon>Tracheophyta</taxon>
        <taxon>Spermatophyta</taxon>
        <taxon>Magnoliopsida</taxon>
        <taxon>eudicotyledons</taxon>
        <taxon>Gunneridae</taxon>
        <taxon>Pentapetalae</taxon>
        <taxon>asterids</taxon>
        <taxon>lamiids</taxon>
        <taxon>Lamiales</taxon>
        <taxon>Orobanchaceae</taxon>
        <taxon>Orobanchaceae incertae sedis</taxon>
        <taxon>Phtheirospermum</taxon>
    </lineage>
</organism>
<dbReference type="PANTHER" id="PTHR47988">
    <property type="entry name" value="SOMATIC EMBRYOGENESIS RECEPTOR KINASE 1"/>
    <property type="match status" value="1"/>
</dbReference>
<keyword evidence="2 5" id="KW-0732">Signal</keyword>
<feature type="chain" id="PRO_5032451997" evidence="5">
    <location>
        <begin position="30"/>
        <end position="253"/>
    </location>
</feature>
<keyword evidence="8" id="KW-1185">Reference proteome</keyword>
<dbReference type="Pfam" id="PF08263">
    <property type="entry name" value="LRRNT_2"/>
    <property type="match status" value="1"/>
</dbReference>
<evidence type="ECO:0000256" key="3">
    <source>
        <dbReference type="ARBA" id="ARBA00022737"/>
    </source>
</evidence>
<dbReference type="EMBL" id="BMAC01000540">
    <property type="protein sequence ID" value="GFP98671.1"/>
    <property type="molecule type" value="Genomic_DNA"/>
</dbReference>
<dbReference type="Proteomes" id="UP000653305">
    <property type="component" value="Unassembled WGS sequence"/>
</dbReference>
<comment type="caution">
    <text evidence="7">The sequence shown here is derived from an EMBL/GenBank/DDBJ whole genome shotgun (WGS) entry which is preliminary data.</text>
</comment>
<keyword evidence="1" id="KW-0433">Leucine-rich repeat</keyword>
<dbReference type="SUPFAM" id="SSF52058">
    <property type="entry name" value="L domain-like"/>
    <property type="match status" value="1"/>
</dbReference>
<feature type="signal peptide" evidence="5">
    <location>
        <begin position="1"/>
        <end position="29"/>
    </location>
</feature>
<reference evidence="7" key="1">
    <citation type="submission" date="2020-07" db="EMBL/GenBank/DDBJ databases">
        <title>Ethylene signaling mediates host invasion by parasitic plants.</title>
        <authorList>
            <person name="Yoshida S."/>
        </authorList>
    </citation>
    <scope>NUCLEOTIDE SEQUENCE</scope>
    <source>
        <strain evidence="7">Okayama</strain>
    </source>
</reference>
<evidence type="ECO:0000259" key="6">
    <source>
        <dbReference type="Pfam" id="PF08263"/>
    </source>
</evidence>
<name>A0A830CWR1_9LAMI</name>
<dbReference type="InterPro" id="IPR032675">
    <property type="entry name" value="LRR_dom_sf"/>
</dbReference>
<evidence type="ECO:0000313" key="7">
    <source>
        <dbReference type="EMBL" id="GFP98671.1"/>
    </source>
</evidence>
<feature type="domain" description="Leucine-rich repeat-containing N-terminal plant-type" evidence="6">
    <location>
        <begin position="30"/>
        <end position="68"/>
    </location>
</feature>
<evidence type="ECO:0000256" key="2">
    <source>
        <dbReference type="ARBA" id="ARBA00022729"/>
    </source>
</evidence>
<dbReference type="AlphaFoldDB" id="A0A830CWR1"/>
<evidence type="ECO:0000256" key="1">
    <source>
        <dbReference type="ARBA" id="ARBA00022614"/>
    </source>
</evidence>
<sequence length="253" mass="27958">MYLLMNRLVASILLFCLIVGIPRFSRVYANEGDALIAMKSNLSDPDNALQTWNTTLNNPCLWFRVTCNSDNSVTRIDLEDANLSGQLVPQLGQLQNLEYLELYSNNISGRIPNELGNLTKLVSLDLYLNNLSGPIPPTLGRLQRLRFLRLNNNSLSGEIPVSLTTVMTLQVLDLSNNRLTGRIPINGSFQLFNSTSFANNDLEPFNVSPPPPLPTTTPSSQASFRAGKSITSSSYRASTIRHDTIIIGTDTTR</sequence>
<evidence type="ECO:0000256" key="4">
    <source>
        <dbReference type="SAM" id="MobiDB-lite"/>
    </source>
</evidence>
<protein>
    <submittedName>
        <fullName evidence="7">Brassinosteroid insensitive 1-associated receptor kinase 1</fullName>
    </submittedName>
</protein>
<keyword evidence="7" id="KW-0675">Receptor</keyword>
<proteinExistence type="predicted"/>